<comment type="caution">
    <text evidence="2">The sequence shown here is derived from an EMBL/GenBank/DDBJ whole genome shotgun (WGS) entry which is preliminary data.</text>
</comment>
<sequence>MLFKRLENEFALQRKYIGHGNAIRRFRKSIMYAEKEVLTPDEQVLSSIAVSAAPEFHKQMHGLLIATNMRLLFVTSSRHYGDFFEVLPYYAIERLTMRRHRKTEIILRFKRMDKCYVAAFIDERLSTFRQAVRQQIENSKDESHIS</sequence>
<dbReference type="Proteomes" id="UP000093482">
    <property type="component" value="Unassembled WGS sequence"/>
</dbReference>
<dbReference type="AlphaFoldDB" id="A0A1C0YAI6"/>
<keyword evidence="3" id="KW-1185">Reference proteome</keyword>
<dbReference type="EMBL" id="MATO01000084">
    <property type="protein sequence ID" value="OCS84188.1"/>
    <property type="molecule type" value="Genomic_DNA"/>
</dbReference>
<gene>
    <name evidence="2" type="ORF">A6K76_16055</name>
</gene>
<organism evidence="2 3">
    <name type="scientific">Caryophanon latum</name>
    <dbReference type="NCBI Taxonomy" id="33977"/>
    <lineage>
        <taxon>Bacteria</taxon>
        <taxon>Bacillati</taxon>
        <taxon>Bacillota</taxon>
        <taxon>Bacilli</taxon>
        <taxon>Bacillales</taxon>
        <taxon>Caryophanaceae</taxon>
        <taxon>Caryophanon</taxon>
    </lineage>
</organism>
<evidence type="ECO:0000313" key="2">
    <source>
        <dbReference type="EMBL" id="OCS84188.1"/>
    </source>
</evidence>
<proteinExistence type="predicted"/>
<feature type="domain" description="YokE-like PH" evidence="1">
    <location>
        <begin position="38"/>
        <end position="128"/>
    </location>
</feature>
<dbReference type="RefSeq" id="WP_066466587.1">
    <property type="nucleotide sequence ID" value="NZ_MATO01000084.1"/>
</dbReference>
<evidence type="ECO:0000259" key="1">
    <source>
        <dbReference type="Pfam" id="PF14470"/>
    </source>
</evidence>
<dbReference type="InterPro" id="IPR039519">
    <property type="entry name" value="YokE-like_PH"/>
</dbReference>
<protein>
    <recommendedName>
        <fullName evidence="1">YokE-like PH domain-containing protein</fullName>
    </recommendedName>
</protein>
<dbReference type="Pfam" id="PF14470">
    <property type="entry name" value="bPH_3"/>
    <property type="match status" value="1"/>
</dbReference>
<accession>A0A1C0YAI6</accession>
<name>A0A1C0YAI6_9BACL</name>
<evidence type="ECO:0000313" key="3">
    <source>
        <dbReference type="Proteomes" id="UP000093482"/>
    </source>
</evidence>
<reference evidence="2 3" key="1">
    <citation type="submission" date="2016-07" db="EMBL/GenBank/DDBJ databases">
        <title>Caryophanon latum genome sequencing.</title>
        <authorList>
            <person name="Verma A."/>
            <person name="Pal Y."/>
            <person name="Krishnamurthi S."/>
        </authorList>
    </citation>
    <scope>NUCLEOTIDE SEQUENCE [LARGE SCALE GENOMIC DNA]</scope>
    <source>
        <strain evidence="2 3">DSM 14151</strain>
    </source>
</reference>